<evidence type="ECO:0000313" key="1">
    <source>
        <dbReference type="EMBL" id="ADW68339.1"/>
    </source>
</evidence>
<dbReference type="STRING" id="1198114.AciX9_1277"/>
<dbReference type="PANTHER" id="PTHR36152:SF1">
    <property type="entry name" value="UBIQUITIN-LIKE DOMAIN-CONTAINING PROTEIN"/>
    <property type="match status" value="1"/>
</dbReference>
<protein>
    <recommendedName>
        <fullName evidence="3">Type VI secretion system effector, Hcp1 family</fullName>
    </recommendedName>
</protein>
<organism evidence="2">
    <name type="scientific">Granulicella tundricola (strain ATCC BAA-1859 / DSM 23138 / MP5ACTX9)</name>
    <dbReference type="NCBI Taxonomy" id="1198114"/>
    <lineage>
        <taxon>Bacteria</taxon>
        <taxon>Pseudomonadati</taxon>
        <taxon>Acidobacteriota</taxon>
        <taxon>Terriglobia</taxon>
        <taxon>Terriglobales</taxon>
        <taxon>Acidobacteriaceae</taxon>
        <taxon>Granulicella</taxon>
    </lineage>
</organism>
<reference evidence="2" key="1">
    <citation type="submission" date="2011-01" db="EMBL/GenBank/DDBJ databases">
        <title>Complete sequence of chromosome of Acidobacterium sp. MP5ACTX9.</title>
        <authorList>
            <consortium name="US DOE Joint Genome Institute"/>
            <person name="Lucas S."/>
            <person name="Copeland A."/>
            <person name="Lapidus A."/>
            <person name="Cheng J.-F."/>
            <person name="Goodwin L."/>
            <person name="Pitluck S."/>
            <person name="Teshima H."/>
            <person name="Detter J.C."/>
            <person name="Han C."/>
            <person name="Tapia R."/>
            <person name="Land M."/>
            <person name="Hauser L."/>
            <person name="Kyrpides N."/>
            <person name="Ivanova N."/>
            <person name="Ovchinnikova G."/>
            <person name="Pagani I."/>
            <person name="Rawat S.R."/>
            <person name="Mannisto M."/>
            <person name="Haggblom M.M."/>
            <person name="Woyke T."/>
        </authorList>
    </citation>
    <scope>NUCLEOTIDE SEQUENCE [LARGE SCALE GENOMIC DNA]</scope>
    <source>
        <strain evidence="2">MP5ACTX9</strain>
    </source>
</reference>
<dbReference type="Pfam" id="PF05638">
    <property type="entry name" value="T6SS_HCP"/>
    <property type="match status" value="1"/>
</dbReference>
<keyword evidence="2" id="KW-1185">Reference proteome</keyword>
<dbReference type="KEGG" id="acm:AciX9_1277"/>
<accession>E8X575</accession>
<dbReference type="Proteomes" id="UP000000343">
    <property type="component" value="Chromosome"/>
</dbReference>
<dbReference type="InterPro" id="IPR008514">
    <property type="entry name" value="T6SS_Hcp"/>
</dbReference>
<dbReference type="PANTHER" id="PTHR36152">
    <property type="entry name" value="CYTOPLASMIC PROTEIN-RELATED"/>
    <property type="match status" value="1"/>
</dbReference>
<dbReference type="PaxDb" id="1198114-AciX9_1277"/>
<dbReference type="OrthoDB" id="5066999at2"/>
<gene>
    <name evidence="1" type="ordered locus">AciX9_1277</name>
</gene>
<dbReference type="HOGENOM" id="CLU_112762_0_3_0"/>
<dbReference type="eggNOG" id="COG3157">
    <property type="taxonomic scope" value="Bacteria"/>
</dbReference>
<sequence length="158" mass="16234">MAVDFYLELNGITGESEVAAFKGQIQVQSYSFGGTNVSSVGTNGGSGAGKVNLGPLTITKHADSASGPLFLDMCKGTHIPKGMLSLVKSGGGSTAYITLEMTEVFVAGFTSSATGEVPVETVHLTYKSILYTYKAQAADGTLSTKAPAGWDVVSNKAV</sequence>
<dbReference type="SUPFAM" id="SSF141452">
    <property type="entry name" value="Hcp1-like"/>
    <property type="match status" value="1"/>
</dbReference>
<evidence type="ECO:0000313" key="2">
    <source>
        <dbReference type="Proteomes" id="UP000000343"/>
    </source>
</evidence>
<dbReference type="Gene3D" id="2.30.110.20">
    <property type="entry name" value="Hcp1-like"/>
    <property type="match status" value="1"/>
</dbReference>
<proteinExistence type="predicted"/>
<dbReference type="AlphaFoldDB" id="E8X575"/>
<dbReference type="InterPro" id="IPR036624">
    <property type="entry name" value="Hcp1-lik_sf"/>
</dbReference>
<name>E8X575_GRATM</name>
<dbReference type="EMBL" id="CP002480">
    <property type="protein sequence ID" value="ADW68339.1"/>
    <property type="molecule type" value="Genomic_DNA"/>
</dbReference>
<dbReference type="RefSeq" id="WP_013579662.1">
    <property type="nucleotide sequence ID" value="NC_015064.1"/>
</dbReference>
<dbReference type="InterPro" id="IPR053165">
    <property type="entry name" value="HSI-I_assembly_Hcp1"/>
</dbReference>
<evidence type="ECO:0008006" key="3">
    <source>
        <dbReference type="Google" id="ProtNLM"/>
    </source>
</evidence>